<dbReference type="OrthoDB" id="9806257at2"/>
<name>A0A4R1BG74_9ACTN</name>
<dbReference type="PANTHER" id="PTHR13847:SF289">
    <property type="entry name" value="GLYCINE OXIDASE"/>
    <property type="match status" value="1"/>
</dbReference>
<dbReference type="SUPFAM" id="SSF54373">
    <property type="entry name" value="FAD-linked reductases, C-terminal domain"/>
    <property type="match status" value="1"/>
</dbReference>
<comment type="caution">
    <text evidence="3">The sequence shown here is derived from an EMBL/GenBank/DDBJ whole genome shotgun (WGS) entry which is preliminary data.</text>
</comment>
<gene>
    <name evidence="3" type="ORF">E0L93_10305</name>
</gene>
<reference evidence="3 4" key="1">
    <citation type="submission" date="2019-03" db="EMBL/GenBank/DDBJ databases">
        <title>Whole genome sequence of a novel Rubrobacter taiwanensis strain, isolated from Yellowstone National Park.</title>
        <authorList>
            <person name="Freed S."/>
            <person name="Ramaley R.F."/>
            <person name="Kyndt J.A."/>
        </authorList>
    </citation>
    <scope>NUCLEOTIDE SEQUENCE [LARGE SCALE GENOMIC DNA]</scope>
    <source>
        <strain evidence="3 4">Yellowstone</strain>
    </source>
</reference>
<dbReference type="AlphaFoldDB" id="A0A4R1BG74"/>
<proteinExistence type="predicted"/>
<evidence type="ECO:0000313" key="3">
    <source>
        <dbReference type="EMBL" id="TCJ16215.1"/>
    </source>
</evidence>
<dbReference type="InterPro" id="IPR036188">
    <property type="entry name" value="FAD/NAD-bd_sf"/>
</dbReference>
<dbReference type="EMBL" id="SKBU01000017">
    <property type="protein sequence ID" value="TCJ16215.1"/>
    <property type="molecule type" value="Genomic_DNA"/>
</dbReference>
<dbReference type="RefSeq" id="WP_132691608.1">
    <property type="nucleotide sequence ID" value="NZ_SKBU01000017.1"/>
</dbReference>
<dbReference type="Proteomes" id="UP000295244">
    <property type="component" value="Unassembled WGS sequence"/>
</dbReference>
<dbReference type="Gene3D" id="3.50.50.60">
    <property type="entry name" value="FAD/NAD(P)-binding domain"/>
    <property type="match status" value="2"/>
</dbReference>
<keyword evidence="1" id="KW-0560">Oxidoreductase</keyword>
<dbReference type="SUPFAM" id="SSF51905">
    <property type="entry name" value="FAD/NAD(P)-binding domain"/>
    <property type="match status" value="1"/>
</dbReference>
<dbReference type="Gene3D" id="3.30.9.10">
    <property type="entry name" value="D-Amino Acid Oxidase, subunit A, domain 2"/>
    <property type="match status" value="1"/>
</dbReference>
<evidence type="ECO:0000259" key="2">
    <source>
        <dbReference type="Pfam" id="PF01266"/>
    </source>
</evidence>
<evidence type="ECO:0000313" key="4">
    <source>
        <dbReference type="Proteomes" id="UP000295244"/>
    </source>
</evidence>
<sequence length="418" mass="44805">MAAPVSRPGHVAVVGAGMPGLATAWFLQERGVRVTVLERERVAAGSSWGNAGWISPALTTPLPEPAVLRYGVRAALNPASPVYIPPRADARLLRFLLGFARHCTERNWRVAMSAYAPVNRRALGAFDALAAGGVDEPVREAEPFLACHVSAEDQKVLLEELRHVEAAGQRVEYEALTGAEARELEPALSEKVGAAVRIHGQRFINPGRYLWALAGAVRTRGGDLREGISVREVRDEGARVAVEAASGEVLGFDAVVLANGAWLNWLARRFGVRAVVQAGRGYSFSVPVEHMPSGPLYFPAQRVACTPLGDRLRIAGMMEFRAPEEPLDPRRIAAIVAAVRPLLRGIALEERTEEWVGSRPCTADGLPLIGPTASPRVFVAGGHGMWGIALGPLTGELLAETVATGRAPAELTPFHPLR</sequence>
<dbReference type="Pfam" id="PF01266">
    <property type="entry name" value="DAO"/>
    <property type="match status" value="1"/>
</dbReference>
<organism evidence="3 4">
    <name type="scientific">Rubrobacter taiwanensis</name>
    <dbReference type="NCBI Taxonomy" id="185139"/>
    <lineage>
        <taxon>Bacteria</taxon>
        <taxon>Bacillati</taxon>
        <taxon>Actinomycetota</taxon>
        <taxon>Rubrobacteria</taxon>
        <taxon>Rubrobacterales</taxon>
        <taxon>Rubrobacteraceae</taxon>
        <taxon>Rubrobacter</taxon>
    </lineage>
</organism>
<evidence type="ECO:0000256" key="1">
    <source>
        <dbReference type="ARBA" id="ARBA00023002"/>
    </source>
</evidence>
<dbReference type="GO" id="GO:0016491">
    <property type="term" value="F:oxidoreductase activity"/>
    <property type="evidence" value="ECO:0007669"/>
    <property type="project" value="UniProtKB-KW"/>
</dbReference>
<feature type="domain" description="FAD dependent oxidoreductase" evidence="2">
    <location>
        <begin position="10"/>
        <end position="400"/>
    </location>
</feature>
<keyword evidence="4" id="KW-1185">Reference proteome</keyword>
<protein>
    <submittedName>
        <fullName evidence="3">FAD-dependent oxidoreductase</fullName>
    </submittedName>
</protein>
<dbReference type="InterPro" id="IPR006076">
    <property type="entry name" value="FAD-dep_OxRdtase"/>
</dbReference>
<dbReference type="PANTHER" id="PTHR13847">
    <property type="entry name" value="SARCOSINE DEHYDROGENASE-RELATED"/>
    <property type="match status" value="1"/>
</dbReference>
<dbReference type="GO" id="GO:0005737">
    <property type="term" value="C:cytoplasm"/>
    <property type="evidence" value="ECO:0007669"/>
    <property type="project" value="TreeGrafter"/>
</dbReference>
<accession>A0A4R1BG74</accession>